<feature type="coiled-coil region" evidence="5">
    <location>
        <begin position="67"/>
        <end position="94"/>
    </location>
</feature>
<dbReference type="Gene3D" id="1.25.40.10">
    <property type="entry name" value="Tetratricopeptide repeat domain"/>
    <property type="match status" value="1"/>
</dbReference>
<comment type="caution">
    <text evidence="7">The sequence shown here is derived from an EMBL/GenBank/DDBJ whole genome shotgun (WGS) entry which is preliminary data.</text>
</comment>
<evidence type="ECO:0000259" key="6">
    <source>
        <dbReference type="PROSITE" id="PS51700"/>
    </source>
</evidence>
<dbReference type="GO" id="GO:0051307">
    <property type="term" value="P:meiotic chromosome separation"/>
    <property type="evidence" value="ECO:0007669"/>
    <property type="project" value="TreeGrafter"/>
</dbReference>
<dbReference type="InterPro" id="IPR030397">
    <property type="entry name" value="SEPARIN_core_dom"/>
</dbReference>
<dbReference type="EC" id="3.4.22.49" evidence="2"/>
<evidence type="ECO:0000256" key="1">
    <source>
        <dbReference type="ARBA" id="ARBA00000451"/>
    </source>
</evidence>
<dbReference type="PANTHER" id="PTHR12792:SF0">
    <property type="entry name" value="SEPARIN"/>
    <property type="match status" value="1"/>
</dbReference>
<dbReference type="AlphaFoldDB" id="A0A1V9ZHA2"/>
<feature type="domain" description="Peptidase C50" evidence="6">
    <location>
        <begin position="695"/>
        <end position="794"/>
    </location>
</feature>
<accession>A0A1V9ZHA2</accession>
<dbReference type="PANTHER" id="PTHR12792">
    <property type="entry name" value="EXTRA SPINDLE POLES 1-RELATED"/>
    <property type="match status" value="1"/>
</dbReference>
<evidence type="ECO:0000256" key="2">
    <source>
        <dbReference type="ARBA" id="ARBA00012489"/>
    </source>
</evidence>
<evidence type="ECO:0000313" key="7">
    <source>
        <dbReference type="EMBL" id="OQR97373.1"/>
    </source>
</evidence>
<dbReference type="GO" id="GO:0072686">
    <property type="term" value="C:mitotic spindle"/>
    <property type="evidence" value="ECO:0007669"/>
    <property type="project" value="TreeGrafter"/>
</dbReference>
<dbReference type="STRING" id="74557.A0A1V9ZHA2"/>
<dbReference type="GO" id="GO:0004197">
    <property type="term" value="F:cysteine-type endopeptidase activity"/>
    <property type="evidence" value="ECO:0007669"/>
    <property type="project" value="InterPro"/>
</dbReference>
<evidence type="ECO:0000313" key="8">
    <source>
        <dbReference type="Proteomes" id="UP000243217"/>
    </source>
</evidence>
<reference evidence="7 8" key="1">
    <citation type="journal article" date="2014" name="Genome Biol. Evol.">
        <title>The secreted proteins of Achlya hypogyna and Thraustotheca clavata identify the ancestral oomycete secretome and reveal gene acquisitions by horizontal gene transfer.</title>
        <authorList>
            <person name="Misner I."/>
            <person name="Blouin N."/>
            <person name="Leonard G."/>
            <person name="Richards T.A."/>
            <person name="Lane C.E."/>
        </authorList>
    </citation>
    <scope>NUCLEOTIDE SEQUENCE [LARGE SCALE GENOMIC DNA]</scope>
    <source>
        <strain evidence="7 8">ATCC 34112</strain>
    </source>
</reference>
<comment type="catalytic activity">
    <reaction evidence="1">
        <text>All bonds known to be hydrolyzed by this endopeptidase have arginine in P1 and an acidic residue in P4. P6 is often occupied by an acidic residue or by a hydroxy-amino-acid residue, the phosphorylation of which enhances cleavage.</text>
        <dbReference type="EC" id="3.4.22.49"/>
    </reaction>
</comment>
<proteinExistence type="predicted"/>
<evidence type="ECO:0000256" key="4">
    <source>
        <dbReference type="ARBA" id="ARBA00022829"/>
    </source>
</evidence>
<dbReference type="GO" id="GO:0005634">
    <property type="term" value="C:nucleus"/>
    <property type="evidence" value="ECO:0007669"/>
    <property type="project" value="InterPro"/>
</dbReference>
<evidence type="ECO:0000256" key="3">
    <source>
        <dbReference type="ARBA" id="ARBA00022801"/>
    </source>
</evidence>
<dbReference type="Proteomes" id="UP000243217">
    <property type="component" value="Unassembled WGS sequence"/>
</dbReference>
<keyword evidence="8" id="KW-1185">Reference proteome</keyword>
<dbReference type="OrthoDB" id="10255632at2759"/>
<dbReference type="GO" id="GO:0005737">
    <property type="term" value="C:cytoplasm"/>
    <property type="evidence" value="ECO:0007669"/>
    <property type="project" value="TreeGrafter"/>
</dbReference>
<dbReference type="InterPro" id="IPR005314">
    <property type="entry name" value="Peptidase_C50"/>
</dbReference>
<keyword evidence="4" id="KW-0159">Chromosome partition</keyword>
<protein>
    <recommendedName>
        <fullName evidence="2">separase</fullName>
        <ecNumber evidence="2">3.4.22.49</ecNumber>
    </recommendedName>
</protein>
<dbReference type="Pfam" id="PF03568">
    <property type="entry name" value="Separin_C"/>
    <property type="match status" value="2"/>
</dbReference>
<sequence length="881" mass="98897">EKAIAAIVANSPEKVKNGIDPLYIDALQDACQLLGWTTFHHQLRRFSKNRWSLNLAKADKLITSGEVDSAIDTLKSSQNELEKVEEKLVKYDQGRKLQLQLARAYCANGFYEEAIVELKTCLKTCFQHVYYLGADTVVTGADVEQKKMYFQSIEFSAWSLLHDTLSCLGRLGDVYAKLGLPSKSIVYIRRAQTLALGLNYHIVAARRIALLGARVEMHKNNVPFAQSALERLVPISPNEVQEEAWMAQACYENLLEGDILHVQSHYGPAQKAYKLSKHRIIPYYQQHKRLIRVVARSYRKLAENACRAYYHDKNSEFPVEAITAFQKSIKLSTSVVENSQCLHGVGLGVYHCALIHSDAKKLELLSQSVQALRESWFHVVNMHSRPHLLYRVCRDLTLALIETVKHTDLEMQKKLHWNMTLTQAVGVRLDQGSELSNARNSPATPPEYFQWASDTFQSHFTSSGIPPDWNIVFISLTTSKELVIHRIQKNGTAPITVALPRTQFPMESYLNGLNKIITASNETLSGHTADEAQTWSSTQKKQWWNQRNHLDAQLQLLLEKAQAKLGYLLSLFVGRPSQLPRGVLQAYESIISQCGVNLLQQELLYSLLWALHQHLLPRDIAIAGIRSILPACNLSSVKFPVHSEPVAHGPTILICDEKAHAFPWEGLMVCKALAVSRMPNIFSVIANDKSSAVSRQRVRYMINPSGDLIHTESVMSPFLDKASRAWQWEGSKGPTTEAGSLMTSYVKESDVFLYSGHGSGEEFVHRDIVAGYDHASVCLLLGCSSAKLKQEGIYLPEGMLLSYLAAKSRAVLGMLWDVTDRDIDRLSLKLLQNWFEEDMTLASALQRSRSECKLRSLNGLAAVCYGLPLLVDKGPIDVSME</sequence>
<feature type="non-terminal residue" evidence="7">
    <location>
        <position position="1"/>
    </location>
</feature>
<dbReference type="GO" id="GO:0006508">
    <property type="term" value="P:proteolysis"/>
    <property type="evidence" value="ECO:0007669"/>
    <property type="project" value="InterPro"/>
</dbReference>
<dbReference type="EMBL" id="JNBS01001916">
    <property type="protein sequence ID" value="OQR97373.1"/>
    <property type="molecule type" value="Genomic_DNA"/>
</dbReference>
<name>A0A1V9ZHA2_9STRA</name>
<evidence type="ECO:0000256" key="5">
    <source>
        <dbReference type="SAM" id="Coils"/>
    </source>
</evidence>
<keyword evidence="5" id="KW-0175">Coiled coil</keyword>
<organism evidence="7 8">
    <name type="scientific">Thraustotheca clavata</name>
    <dbReference type="NCBI Taxonomy" id="74557"/>
    <lineage>
        <taxon>Eukaryota</taxon>
        <taxon>Sar</taxon>
        <taxon>Stramenopiles</taxon>
        <taxon>Oomycota</taxon>
        <taxon>Saprolegniomycetes</taxon>
        <taxon>Saprolegniales</taxon>
        <taxon>Achlyaceae</taxon>
        <taxon>Thraustotheca</taxon>
    </lineage>
</organism>
<dbReference type="PROSITE" id="PS51700">
    <property type="entry name" value="SEPARIN"/>
    <property type="match status" value="1"/>
</dbReference>
<dbReference type="InterPro" id="IPR011990">
    <property type="entry name" value="TPR-like_helical_dom_sf"/>
</dbReference>
<keyword evidence="3" id="KW-0378">Hydrolase</keyword>
<gene>
    <name evidence="7" type="ORF">THRCLA_06995</name>
</gene>
<dbReference type="SUPFAM" id="SSF48452">
    <property type="entry name" value="TPR-like"/>
    <property type="match status" value="1"/>
</dbReference>